<evidence type="ECO:0000256" key="3">
    <source>
        <dbReference type="ARBA" id="ARBA00022737"/>
    </source>
</evidence>
<dbReference type="Proteomes" id="UP000594263">
    <property type="component" value="Unplaced"/>
</dbReference>
<name>A0A7N0VKC6_KALFE</name>
<feature type="transmembrane region" description="Helical" evidence="7">
    <location>
        <begin position="166"/>
        <end position="189"/>
    </location>
</feature>
<keyword evidence="5" id="KW-0040">ANK repeat</keyword>
<protein>
    <recommendedName>
        <fullName evidence="8">PGG domain-containing protein</fullName>
    </recommendedName>
</protein>
<dbReference type="OMA" id="NDGPHES"/>
<dbReference type="AlphaFoldDB" id="A0A7N0VKC6"/>
<feature type="transmembrane region" description="Helical" evidence="7">
    <location>
        <begin position="91"/>
        <end position="110"/>
    </location>
</feature>
<dbReference type="InterPro" id="IPR026961">
    <property type="entry name" value="PGG_dom"/>
</dbReference>
<sequence length="254" mass="27796">MNWHPRIISALTWTMNLDSGLTNNDGLTALDAAEFYMESPTSFQQRLTWAALSAAGASRAPPMYKQNPTKELSESSRAAASINNYKDRVNTLLVVSTLIATITFAAGFSVPGSYDGQGQATMLRRKMFSVFIFCDTIAMYGAMIVTVSMIWAQLGDLRLVLIALRLGLPLLGVSLTMMSVGFMAGVYVVVSNLHWLAHGVIIMGTMFFVTLAALTFPLCLPISSDVLILRYVSYYPFLLLMYVTNSGTTSQARP</sequence>
<organism evidence="9 10">
    <name type="scientific">Kalanchoe fedtschenkoi</name>
    <name type="common">Lavender scallops</name>
    <name type="synonym">South American air plant</name>
    <dbReference type="NCBI Taxonomy" id="63787"/>
    <lineage>
        <taxon>Eukaryota</taxon>
        <taxon>Viridiplantae</taxon>
        <taxon>Streptophyta</taxon>
        <taxon>Embryophyta</taxon>
        <taxon>Tracheophyta</taxon>
        <taxon>Spermatophyta</taxon>
        <taxon>Magnoliopsida</taxon>
        <taxon>eudicotyledons</taxon>
        <taxon>Gunneridae</taxon>
        <taxon>Pentapetalae</taxon>
        <taxon>Saxifragales</taxon>
        <taxon>Crassulaceae</taxon>
        <taxon>Kalanchoe</taxon>
    </lineage>
</organism>
<proteinExistence type="predicted"/>
<reference evidence="9" key="1">
    <citation type="submission" date="2021-01" db="UniProtKB">
        <authorList>
            <consortium name="EnsemblPlants"/>
        </authorList>
    </citation>
    <scope>IDENTIFICATION</scope>
</reference>
<evidence type="ECO:0000256" key="2">
    <source>
        <dbReference type="ARBA" id="ARBA00022692"/>
    </source>
</evidence>
<feature type="transmembrane region" description="Helical" evidence="7">
    <location>
        <begin position="227"/>
        <end position="244"/>
    </location>
</feature>
<dbReference type="GO" id="GO:0005886">
    <property type="term" value="C:plasma membrane"/>
    <property type="evidence" value="ECO:0007669"/>
    <property type="project" value="TreeGrafter"/>
</dbReference>
<comment type="subcellular location">
    <subcellularLocation>
        <location evidence="1">Membrane</location>
        <topology evidence="1">Multi-pass membrane protein</topology>
    </subcellularLocation>
</comment>
<keyword evidence="2 7" id="KW-0812">Transmembrane</keyword>
<evidence type="ECO:0000259" key="8">
    <source>
        <dbReference type="Pfam" id="PF13962"/>
    </source>
</evidence>
<evidence type="ECO:0000256" key="6">
    <source>
        <dbReference type="ARBA" id="ARBA00023136"/>
    </source>
</evidence>
<evidence type="ECO:0000313" key="9">
    <source>
        <dbReference type="EnsemblPlants" id="Kaladp1144s0004.1.v1.1"/>
    </source>
</evidence>
<keyword evidence="4 7" id="KW-1133">Transmembrane helix</keyword>
<keyword evidence="10" id="KW-1185">Reference proteome</keyword>
<evidence type="ECO:0000256" key="4">
    <source>
        <dbReference type="ARBA" id="ARBA00022989"/>
    </source>
</evidence>
<feature type="transmembrane region" description="Helical" evidence="7">
    <location>
        <begin position="130"/>
        <end position="154"/>
    </location>
</feature>
<feature type="transmembrane region" description="Helical" evidence="7">
    <location>
        <begin position="195"/>
        <end position="220"/>
    </location>
</feature>
<evidence type="ECO:0000256" key="5">
    <source>
        <dbReference type="ARBA" id="ARBA00023043"/>
    </source>
</evidence>
<dbReference type="PANTHER" id="PTHR24186:SF46">
    <property type="entry name" value="PROTEIN ACCELERATED CELL DEATH 6-LIKE"/>
    <property type="match status" value="1"/>
</dbReference>
<keyword evidence="6 7" id="KW-0472">Membrane</keyword>
<dbReference type="Pfam" id="PF13962">
    <property type="entry name" value="PGG"/>
    <property type="match status" value="1"/>
</dbReference>
<evidence type="ECO:0000313" key="10">
    <source>
        <dbReference type="Proteomes" id="UP000594263"/>
    </source>
</evidence>
<dbReference type="EnsemblPlants" id="Kaladp1144s0004.1.v1.1">
    <property type="protein sequence ID" value="Kaladp1144s0004.1.v1.1"/>
    <property type="gene ID" value="Kaladp1144s0004.v1.1"/>
</dbReference>
<feature type="domain" description="PGG" evidence="8">
    <location>
        <begin position="84"/>
        <end position="189"/>
    </location>
</feature>
<evidence type="ECO:0000256" key="7">
    <source>
        <dbReference type="SAM" id="Phobius"/>
    </source>
</evidence>
<dbReference type="Gramene" id="Kaladp1144s0004.1.v1.1">
    <property type="protein sequence ID" value="Kaladp1144s0004.1.v1.1"/>
    <property type="gene ID" value="Kaladp1144s0004.v1.1"/>
</dbReference>
<evidence type="ECO:0000256" key="1">
    <source>
        <dbReference type="ARBA" id="ARBA00004141"/>
    </source>
</evidence>
<keyword evidence="3" id="KW-0677">Repeat</keyword>
<accession>A0A7N0VKC6</accession>
<dbReference type="PANTHER" id="PTHR24186">
    <property type="entry name" value="PROTEIN PHOSPHATASE 1 REGULATORY SUBUNIT"/>
    <property type="match status" value="1"/>
</dbReference>